<keyword evidence="1" id="KW-1133">Transmembrane helix</keyword>
<dbReference type="PANTHER" id="PTHR32251:SF33">
    <property type="entry name" value="STEROID 5-ALPHA REDUCTASE C-TERMINAL DOMAIN-CONTAINING PROTEIN"/>
    <property type="match status" value="1"/>
</dbReference>
<reference evidence="2 5" key="1">
    <citation type="journal article" date="2013" name="PLoS ONE">
        <title>Predicting the Proteins of Angomonas deanei, Strigomonas culicis and Their Respective Endosymbionts Reveals New Aspects of the Trypanosomatidae Family.</title>
        <authorList>
            <person name="Motta M.C."/>
            <person name="Martins A.C."/>
            <person name="de Souza S.S."/>
            <person name="Catta-Preta C.M."/>
            <person name="Silva R."/>
            <person name="Klein C.C."/>
            <person name="de Almeida L.G."/>
            <person name="de Lima Cunha O."/>
            <person name="Ciapina L.P."/>
            <person name="Brocchi M."/>
            <person name="Colabardini A.C."/>
            <person name="de Araujo Lima B."/>
            <person name="Machado C.R."/>
            <person name="de Almeida Soares C.M."/>
            <person name="Probst C.M."/>
            <person name="de Menezes C.B."/>
            <person name="Thompson C.E."/>
            <person name="Bartholomeu D.C."/>
            <person name="Gradia D.F."/>
            <person name="Pavoni D.P."/>
            <person name="Grisard E.C."/>
            <person name="Fantinatti-Garboggini F."/>
            <person name="Marchini F.K."/>
            <person name="Rodrigues-Luiz G.F."/>
            <person name="Wagner G."/>
            <person name="Goldman G.H."/>
            <person name="Fietto J.L."/>
            <person name="Elias M.C."/>
            <person name="Goldman M.H."/>
            <person name="Sagot M.F."/>
            <person name="Pereira M."/>
            <person name="Stoco P.H."/>
            <person name="de Mendonca-Neto R.P."/>
            <person name="Teixeira S.M."/>
            <person name="Maciel T.E."/>
            <person name="de Oliveira Mendes T.A."/>
            <person name="Urmenyi T.P."/>
            <person name="de Souza W."/>
            <person name="Schenkman S."/>
            <person name="de Vasconcelos A.T."/>
        </authorList>
    </citation>
    <scope>NUCLEOTIDE SEQUENCE [LARGE SCALE GENOMIC DNA]</scope>
</reference>
<dbReference type="EMBL" id="ATMH01001055">
    <property type="protein sequence ID" value="EPY35619.1"/>
    <property type="molecule type" value="Genomic_DNA"/>
</dbReference>
<evidence type="ECO:0000313" key="2">
    <source>
        <dbReference type="EMBL" id="EPY32965.1"/>
    </source>
</evidence>
<comment type="caution">
    <text evidence="2">The sequence shown here is derived from an EMBL/GenBank/DDBJ whole genome shotgun (WGS) entry which is preliminary data.</text>
</comment>
<name>S9WAF7_9TRYP</name>
<dbReference type="PANTHER" id="PTHR32251">
    <property type="entry name" value="3-OXO-5-ALPHA-STEROID 4-DEHYDROGENASE"/>
    <property type="match status" value="1"/>
</dbReference>
<keyword evidence="1" id="KW-0472">Membrane</keyword>
<dbReference type="AlphaFoldDB" id="S9WAF7"/>
<dbReference type="EMBL" id="ATMH01002556">
    <property type="protein sequence ID" value="EPY32965.1"/>
    <property type="molecule type" value="Genomic_DNA"/>
</dbReference>
<keyword evidence="5" id="KW-1185">Reference proteome</keyword>
<dbReference type="OrthoDB" id="67965at2759"/>
<dbReference type="Pfam" id="PF06966">
    <property type="entry name" value="DUF1295"/>
    <property type="match status" value="1"/>
</dbReference>
<reference evidence="2" key="2">
    <citation type="submission" date="2013-03" db="EMBL/GenBank/DDBJ databases">
        <authorList>
            <person name="Motta M.C.M."/>
            <person name="Martins A.C.A."/>
            <person name="Preta C.M.C.C."/>
            <person name="Silva R."/>
            <person name="de Souza S.S."/>
            <person name="Klein C.C."/>
            <person name="de Almeida L.G.P."/>
            <person name="Cunha O.L."/>
            <person name="Colabardini A.C."/>
            <person name="Lima B.A."/>
            <person name="Machado C.R."/>
            <person name="Soares C.M.A."/>
            <person name="de Menezes C.B.A."/>
            <person name="Bartolomeu D.C."/>
            <person name="Grisard E.C."/>
            <person name="Fantinatti-Garboggini F."/>
            <person name="Rodrigues-Luiz G.F."/>
            <person name="Wagner G."/>
            <person name="Goldman G.H."/>
            <person name="Fietto J.L.R."/>
            <person name="Ciapina L.P."/>
            <person name="Brocchi M."/>
            <person name="Elias M.C."/>
            <person name="Goldman M.H.S."/>
            <person name="Sagot M.-F."/>
            <person name="Pereira M."/>
            <person name="Stoco P.H."/>
            <person name="Teixeira S.M.R."/>
            <person name="de Mendonca-Neto R.P."/>
            <person name="Maciel T.E.F."/>
            <person name="Mendes T.A.O."/>
            <person name="Urmenyi T.P."/>
            <person name="Teixeira M.M.G."/>
            <person name="de Camargo E.F.P."/>
            <person name="de Sousa W."/>
            <person name="Schenkman S."/>
            <person name="de Vasconcelos A.T.R."/>
        </authorList>
    </citation>
    <scope>NUCLEOTIDE SEQUENCE</scope>
</reference>
<evidence type="ECO:0000313" key="5">
    <source>
        <dbReference type="Proteomes" id="UP000015354"/>
    </source>
</evidence>
<accession>S9WAF7</accession>
<dbReference type="InterPro" id="IPR010721">
    <property type="entry name" value="UstE-like"/>
</dbReference>
<dbReference type="Proteomes" id="UP000015354">
    <property type="component" value="Unassembled WGS sequence"/>
</dbReference>
<feature type="transmembrane region" description="Helical" evidence="1">
    <location>
        <begin position="49"/>
        <end position="68"/>
    </location>
</feature>
<dbReference type="GO" id="GO:0016020">
    <property type="term" value="C:membrane"/>
    <property type="evidence" value="ECO:0007669"/>
    <property type="project" value="TreeGrafter"/>
</dbReference>
<evidence type="ECO:0000313" key="4">
    <source>
        <dbReference type="EMBL" id="EPY35619.1"/>
    </source>
</evidence>
<protein>
    <submittedName>
        <fullName evidence="2">Uncharacterized protein</fullName>
    </submittedName>
</protein>
<dbReference type="Gene3D" id="1.20.120.1630">
    <property type="match status" value="1"/>
</dbReference>
<evidence type="ECO:0000313" key="3">
    <source>
        <dbReference type="EMBL" id="EPY34529.1"/>
    </source>
</evidence>
<organism evidence="2 5">
    <name type="scientific">Strigomonas culicis</name>
    <dbReference type="NCBI Taxonomy" id="28005"/>
    <lineage>
        <taxon>Eukaryota</taxon>
        <taxon>Discoba</taxon>
        <taxon>Euglenozoa</taxon>
        <taxon>Kinetoplastea</taxon>
        <taxon>Metakinetoplastina</taxon>
        <taxon>Trypanosomatida</taxon>
        <taxon>Trypanosomatidae</taxon>
        <taxon>Strigomonadinae</taxon>
        <taxon>Strigomonas</taxon>
    </lineage>
</organism>
<keyword evidence="1" id="KW-0812">Transmembrane</keyword>
<sequence>MMGSDCQKYFVLKKQRGLITDGFFARVRHPNYLGEMMLYGAFAYVSNDTGSWAILGLIWSGVFLPYMLRKEARMSRHAGWAAYRARTGMLIPCFTAKQ</sequence>
<gene>
    <name evidence="4" type="ORF">STCU_01055</name>
    <name evidence="3" type="ORF">STCU_01540</name>
    <name evidence="2" type="ORF">STCU_02556</name>
</gene>
<proteinExistence type="predicted"/>
<dbReference type="PROSITE" id="PS50244">
    <property type="entry name" value="S5A_REDUCTASE"/>
    <property type="match status" value="1"/>
</dbReference>
<evidence type="ECO:0000256" key="1">
    <source>
        <dbReference type="SAM" id="Phobius"/>
    </source>
</evidence>
<dbReference type="EMBL" id="ATMH01001540">
    <property type="protein sequence ID" value="EPY34529.1"/>
    <property type="molecule type" value="Genomic_DNA"/>
</dbReference>